<dbReference type="EMBL" id="JAQFWP010000038">
    <property type="protein sequence ID" value="MDA2806638.1"/>
    <property type="molecule type" value="Genomic_DNA"/>
</dbReference>
<organism evidence="1 2">
    <name type="scientific">Nocardiopsis suaedae</name>
    <dbReference type="NCBI Taxonomy" id="3018444"/>
    <lineage>
        <taxon>Bacteria</taxon>
        <taxon>Bacillati</taxon>
        <taxon>Actinomycetota</taxon>
        <taxon>Actinomycetes</taxon>
        <taxon>Streptosporangiales</taxon>
        <taxon>Nocardiopsidaceae</taxon>
        <taxon>Nocardiopsis</taxon>
    </lineage>
</organism>
<accession>A0ABT4TPM8</accession>
<dbReference type="Pfam" id="PF14350">
    <property type="entry name" value="Beta_protein"/>
    <property type="match status" value="1"/>
</dbReference>
<name>A0ABT4TPM8_9ACTN</name>
<evidence type="ECO:0000313" key="2">
    <source>
        <dbReference type="Proteomes" id="UP001165685"/>
    </source>
</evidence>
<proteinExistence type="predicted"/>
<reference evidence="1" key="1">
    <citation type="submission" date="2023-01" db="EMBL/GenBank/DDBJ databases">
        <title>Draft genome sequence of Nocardiopsis sp. LSu2-4 isolated from halophytes.</title>
        <authorList>
            <person name="Duangmal K."/>
            <person name="Chantavorakit T."/>
        </authorList>
    </citation>
    <scope>NUCLEOTIDE SEQUENCE</scope>
    <source>
        <strain evidence="1">LSu2-4</strain>
    </source>
</reference>
<keyword evidence="2" id="KW-1185">Reference proteome</keyword>
<comment type="caution">
    <text evidence="1">The sequence shown here is derived from an EMBL/GenBank/DDBJ whole genome shotgun (WGS) entry which is preliminary data.</text>
</comment>
<sequence length="341" mass="37047">MRYQPILKGRKGEIRALKKLSDRQKQEIHPLIELTPSGTKDEVSTGEFGEEVRSLALKGTFAIDASSGGPNALSEIGAGFADGLIPGVGCHPLLVPVIRLTDSVKALQAAGSVDEAHGAGFCLRFPVVDNDAGEEEMGARLPGLLEHVGSGPSDIDLLLDMQAVRSPQRVESAAESGFRLIDRIAEHGWRSITLAAGAFPKNLDDVPLGQASEFTRYDALLWNALMYRTKGADMGYADYGVAHPEHTSGRGIPHPNLRYTHEQSWIAYKRPREVKGIFRSICEDLVASDIWPGPDFSWGDRWIHDCATGRGGTGSPTEWRAVATSHHIATVVDRLTRIGRP</sequence>
<protein>
    <submittedName>
        <fullName evidence="1">Beta family protein</fullName>
    </submittedName>
</protein>
<dbReference type="InterPro" id="IPR025683">
    <property type="entry name" value="Protein_beta"/>
</dbReference>
<dbReference type="Proteomes" id="UP001165685">
    <property type="component" value="Unassembled WGS sequence"/>
</dbReference>
<evidence type="ECO:0000313" key="1">
    <source>
        <dbReference type="EMBL" id="MDA2806638.1"/>
    </source>
</evidence>
<dbReference type="RefSeq" id="WP_270679274.1">
    <property type="nucleotide sequence ID" value="NZ_JAQFWP010000038.1"/>
</dbReference>
<gene>
    <name evidence="1" type="ORF">O4U47_19165</name>
</gene>